<keyword evidence="3 12" id="KW-0547">Nucleotide-binding</keyword>
<reference evidence="18" key="1">
    <citation type="journal article" date="2011" name="Appl. Environ. Microbiol.">
        <title>Genomic potential of Marinobacter aquaeolei, a biogeochemical 'opportunitroph'.</title>
        <authorList>
            <person name="Singer E."/>
            <person name="Webb E.A."/>
            <person name="Nelson W.C."/>
            <person name="Heidelberg J.F."/>
            <person name="Ivanova N."/>
            <person name="Pati A."/>
            <person name="Edwards K.J."/>
        </authorList>
    </citation>
    <scope>NUCLEOTIDE SEQUENCE [LARGE SCALE GENOMIC DNA]</scope>
    <source>
        <strain evidence="18">ATCC 700491 / DSM 11845 / VT8</strain>
    </source>
</reference>
<dbReference type="GO" id="GO:0005829">
    <property type="term" value="C:cytosol"/>
    <property type="evidence" value="ECO:0007669"/>
    <property type="project" value="TreeGrafter"/>
</dbReference>
<dbReference type="PROSITE" id="PS51195">
    <property type="entry name" value="Q_MOTIF"/>
    <property type="match status" value="1"/>
</dbReference>
<organism evidence="17 18">
    <name type="scientific">Marinobacter nauticus (strain ATCC 700491 / DSM 11845 / VT8)</name>
    <name type="common">Marinobacter aquaeolei</name>
    <dbReference type="NCBI Taxonomy" id="351348"/>
    <lineage>
        <taxon>Bacteria</taxon>
        <taxon>Pseudomonadati</taxon>
        <taxon>Pseudomonadota</taxon>
        <taxon>Gammaproteobacteria</taxon>
        <taxon>Pseudomonadales</taxon>
        <taxon>Marinobacteraceae</taxon>
        <taxon>Marinobacter</taxon>
    </lineage>
</organism>
<dbReference type="STRING" id="351348.Maqu_2430"/>
<dbReference type="GO" id="GO:0005840">
    <property type="term" value="C:ribosome"/>
    <property type="evidence" value="ECO:0007669"/>
    <property type="project" value="TreeGrafter"/>
</dbReference>
<evidence type="ECO:0000259" key="16">
    <source>
        <dbReference type="PROSITE" id="PS51195"/>
    </source>
</evidence>
<dbReference type="SUPFAM" id="SSF52540">
    <property type="entry name" value="P-loop containing nucleoside triphosphate hydrolases"/>
    <property type="match status" value="1"/>
</dbReference>
<comment type="similarity">
    <text evidence="8 12">Belongs to the DEAD box helicase family.</text>
</comment>
<dbReference type="FunFam" id="3.40.50.300:FF:000108">
    <property type="entry name" value="ATP-dependent RNA helicase RhlE"/>
    <property type="match status" value="1"/>
</dbReference>
<accession>A1U3D6</accession>
<evidence type="ECO:0000256" key="11">
    <source>
        <dbReference type="PROSITE-ProRule" id="PRU00552"/>
    </source>
</evidence>
<dbReference type="InterPro" id="IPR014001">
    <property type="entry name" value="Helicase_ATP-bd"/>
</dbReference>
<name>A1U3D6_MARN8</name>
<protein>
    <recommendedName>
        <fullName evidence="10">DEAD-box ATP-dependent RNA helicase RhpA</fullName>
        <ecNumber evidence="1">3.6.4.13</ecNumber>
    </recommendedName>
</protein>
<dbReference type="GO" id="GO:0005524">
    <property type="term" value="F:ATP binding"/>
    <property type="evidence" value="ECO:0007669"/>
    <property type="project" value="UniProtKB-KW"/>
</dbReference>
<dbReference type="InterPro" id="IPR000629">
    <property type="entry name" value="RNA-helicase_DEAD-box_CS"/>
</dbReference>
<feature type="domain" description="Helicase C-terminal" evidence="15">
    <location>
        <begin position="250"/>
        <end position="401"/>
    </location>
</feature>
<evidence type="ECO:0000256" key="12">
    <source>
        <dbReference type="RuleBase" id="RU000492"/>
    </source>
</evidence>
<feature type="domain" description="DEAD-box RNA helicase Q" evidence="16">
    <location>
        <begin position="24"/>
        <end position="52"/>
    </location>
</feature>
<sequence length="528" mass="57355">MRQNHALPLQCDTLRIPSTFMSELSFAELGLDPAVLEAVSAVGYETPSPIQAQSIPALLAGNHLLGVAQTGTGKTAAFALPLLSRIDANVAEPQILVLAPTRELAIQVAEAFTTYASKFRNFHVLPIYGGQDFSPQIRGLKRGAQVIVGTPGRMLDHLRKGTLKLDGLKALVLDEADEMLRMGFIDDVEAILAKTPDTCQRALFSATMPPQIKKVAQTYLKNATEVRIESETRTVERIAQFVLPVYAERKLDALTRILEVEPFDASIIFVRTKAETTMLAEKLSARGHAVAPLSGDLNQRQREQTVEDLKRGKKDIIIATDVAARGLDVPRITHVINYDVPYDTEAYIHRVGRTGRAGRTGKAILLVTPRERSWLRTLERATNSPMEPYQLPSPAALQKMRVEQFEAQLLGFTDDPRAAKAIALLDEIAERNDMDMAAIAGAMACLLEASQPDSLPLEQPEALPEISAAPRRDRKGPPPGKGGFRKGGPGKKFSKDGKPGFRKSGPKGGKPAGKGGKPAGKGPKRAPR</sequence>
<dbReference type="GO" id="GO:0033592">
    <property type="term" value="F:RNA strand annealing activity"/>
    <property type="evidence" value="ECO:0007669"/>
    <property type="project" value="TreeGrafter"/>
</dbReference>
<dbReference type="InterPro" id="IPR001650">
    <property type="entry name" value="Helicase_C-like"/>
</dbReference>
<dbReference type="Gene3D" id="3.40.50.300">
    <property type="entry name" value="P-loop containing nucleotide triphosphate hydrolases"/>
    <property type="match status" value="2"/>
</dbReference>
<evidence type="ECO:0000313" key="17">
    <source>
        <dbReference type="EMBL" id="ABM19505.1"/>
    </source>
</evidence>
<dbReference type="InterPro" id="IPR011545">
    <property type="entry name" value="DEAD/DEAH_box_helicase_dom"/>
</dbReference>
<dbReference type="SMART" id="SM00487">
    <property type="entry name" value="DEXDc"/>
    <property type="match status" value="1"/>
</dbReference>
<evidence type="ECO:0000256" key="13">
    <source>
        <dbReference type="SAM" id="MobiDB-lite"/>
    </source>
</evidence>
<evidence type="ECO:0000256" key="8">
    <source>
        <dbReference type="ARBA" id="ARBA00038437"/>
    </source>
</evidence>
<feature type="short sequence motif" description="Q motif" evidence="11">
    <location>
        <begin position="24"/>
        <end position="52"/>
    </location>
</feature>
<dbReference type="eggNOG" id="COG0513">
    <property type="taxonomic scope" value="Bacteria"/>
</dbReference>
<keyword evidence="2" id="KW-0963">Cytoplasm</keyword>
<dbReference type="PROSITE" id="PS51192">
    <property type="entry name" value="HELICASE_ATP_BIND_1"/>
    <property type="match status" value="1"/>
</dbReference>
<keyword evidence="6 12" id="KW-0067">ATP-binding</keyword>
<feature type="domain" description="Helicase ATP-binding" evidence="14">
    <location>
        <begin position="55"/>
        <end position="226"/>
    </location>
</feature>
<evidence type="ECO:0000313" key="18">
    <source>
        <dbReference type="Proteomes" id="UP000000998"/>
    </source>
</evidence>
<feature type="region of interest" description="Disordered" evidence="13">
    <location>
        <begin position="455"/>
        <end position="528"/>
    </location>
</feature>
<evidence type="ECO:0000256" key="9">
    <source>
        <dbReference type="ARBA" id="ARBA00047984"/>
    </source>
</evidence>
<dbReference type="Pfam" id="PF00270">
    <property type="entry name" value="DEAD"/>
    <property type="match status" value="1"/>
</dbReference>
<keyword evidence="5 12" id="KW-0347">Helicase</keyword>
<keyword evidence="4 12" id="KW-0378">Hydrolase</keyword>
<keyword evidence="7" id="KW-0346">Stress response</keyword>
<evidence type="ECO:0000256" key="6">
    <source>
        <dbReference type="ARBA" id="ARBA00022840"/>
    </source>
</evidence>
<evidence type="ECO:0000256" key="3">
    <source>
        <dbReference type="ARBA" id="ARBA00022741"/>
    </source>
</evidence>
<dbReference type="EMBL" id="CP000514">
    <property type="protein sequence ID" value="ABM19505.1"/>
    <property type="molecule type" value="Genomic_DNA"/>
</dbReference>
<dbReference type="GO" id="GO:0009409">
    <property type="term" value="P:response to cold"/>
    <property type="evidence" value="ECO:0007669"/>
    <property type="project" value="TreeGrafter"/>
</dbReference>
<evidence type="ECO:0000256" key="1">
    <source>
        <dbReference type="ARBA" id="ARBA00012552"/>
    </source>
</evidence>
<dbReference type="GO" id="GO:0016887">
    <property type="term" value="F:ATP hydrolysis activity"/>
    <property type="evidence" value="ECO:0007669"/>
    <property type="project" value="RHEA"/>
</dbReference>
<feature type="compositionally biased region" description="Gly residues" evidence="13">
    <location>
        <begin position="506"/>
        <end position="519"/>
    </location>
</feature>
<dbReference type="GO" id="GO:0042255">
    <property type="term" value="P:ribosome assembly"/>
    <property type="evidence" value="ECO:0007669"/>
    <property type="project" value="UniProtKB-ARBA"/>
</dbReference>
<dbReference type="InterPro" id="IPR050547">
    <property type="entry name" value="DEAD_box_RNA_helicases"/>
</dbReference>
<keyword evidence="17" id="KW-0413">Isomerase</keyword>
<dbReference type="PANTHER" id="PTHR47963:SF8">
    <property type="entry name" value="ATP-DEPENDENT RNA HELICASE DEAD"/>
    <property type="match status" value="1"/>
</dbReference>
<dbReference type="InterPro" id="IPR027417">
    <property type="entry name" value="P-loop_NTPase"/>
</dbReference>
<evidence type="ECO:0000256" key="7">
    <source>
        <dbReference type="ARBA" id="ARBA00023016"/>
    </source>
</evidence>
<dbReference type="AlphaFoldDB" id="A1U3D6"/>
<dbReference type="KEGG" id="maq:Maqu_2430"/>
<dbReference type="PROSITE" id="PS51194">
    <property type="entry name" value="HELICASE_CTER"/>
    <property type="match status" value="1"/>
</dbReference>
<dbReference type="InterPro" id="IPR044742">
    <property type="entry name" value="DEAD/DEAH_RhlB"/>
</dbReference>
<dbReference type="PROSITE" id="PS00039">
    <property type="entry name" value="DEAD_ATP_HELICASE"/>
    <property type="match status" value="1"/>
</dbReference>
<dbReference type="PANTHER" id="PTHR47963">
    <property type="entry name" value="DEAD-BOX ATP-DEPENDENT RNA HELICASE 47, MITOCHONDRIAL"/>
    <property type="match status" value="1"/>
</dbReference>
<dbReference type="EC" id="3.6.4.13" evidence="1"/>
<evidence type="ECO:0000259" key="15">
    <source>
        <dbReference type="PROSITE" id="PS51194"/>
    </source>
</evidence>
<comment type="catalytic activity">
    <reaction evidence="9">
        <text>ATP + H2O = ADP + phosphate + H(+)</text>
        <dbReference type="Rhea" id="RHEA:13065"/>
        <dbReference type="ChEBI" id="CHEBI:15377"/>
        <dbReference type="ChEBI" id="CHEBI:15378"/>
        <dbReference type="ChEBI" id="CHEBI:30616"/>
        <dbReference type="ChEBI" id="CHEBI:43474"/>
        <dbReference type="ChEBI" id="CHEBI:456216"/>
        <dbReference type="EC" id="3.6.4.13"/>
    </reaction>
</comment>
<dbReference type="CDD" id="cd00268">
    <property type="entry name" value="DEADc"/>
    <property type="match status" value="1"/>
</dbReference>
<dbReference type="Pfam" id="PF00271">
    <property type="entry name" value="Helicase_C"/>
    <property type="match status" value="1"/>
</dbReference>
<dbReference type="InterPro" id="IPR057325">
    <property type="entry name" value="DeaD_dimer"/>
</dbReference>
<evidence type="ECO:0000256" key="10">
    <source>
        <dbReference type="ARBA" id="ARBA00074363"/>
    </source>
</evidence>
<dbReference type="InterPro" id="IPR014014">
    <property type="entry name" value="RNA_helicase_DEAD_Q_motif"/>
</dbReference>
<dbReference type="Proteomes" id="UP000000998">
    <property type="component" value="Chromosome"/>
</dbReference>
<proteinExistence type="inferred from homology"/>
<evidence type="ECO:0000259" key="14">
    <source>
        <dbReference type="PROSITE" id="PS51192"/>
    </source>
</evidence>
<gene>
    <name evidence="17" type="ordered locus">Maqu_2430</name>
</gene>
<dbReference type="CDD" id="cd18787">
    <property type="entry name" value="SF2_C_DEAD"/>
    <property type="match status" value="1"/>
</dbReference>
<evidence type="ECO:0000256" key="4">
    <source>
        <dbReference type="ARBA" id="ARBA00022801"/>
    </source>
</evidence>
<dbReference type="HOGENOM" id="CLU_003041_21_1_6"/>
<dbReference type="GO" id="GO:0003724">
    <property type="term" value="F:RNA helicase activity"/>
    <property type="evidence" value="ECO:0007669"/>
    <property type="project" value="UniProtKB-EC"/>
</dbReference>
<evidence type="ECO:0000256" key="2">
    <source>
        <dbReference type="ARBA" id="ARBA00022490"/>
    </source>
</evidence>
<dbReference type="SMART" id="SM00490">
    <property type="entry name" value="HELICc"/>
    <property type="match status" value="1"/>
</dbReference>
<dbReference type="Pfam" id="PF25399">
    <property type="entry name" value="DeaD_dimer"/>
    <property type="match status" value="1"/>
</dbReference>
<evidence type="ECO:0000256" key="5">
    <source>
        <dbReference type="ARBA" id="ARBA00022806"/>
    </source>
</evidence>